<organism evidence="7 8">
    <name type="scientific">Cyanidioschyzon merolae (strain NIES-3377 / 10D)</name>
    <name type="common">Unicellular red alga</name>
    <dbReference type="NCBI Taxonomy" id="280699"/>
    <lineage>
        <taxon>Eukaryota</taxon>
        <taxon>Rhodophyta</taxon>
        <taxon>Bangiophyceae</taxon>
        <taxon>Cyanidiales</taxon>
        <taxon>Cyanidiaceae</taxon>
        <taxon>Cyanidioschyzon</taxon>
    </lineage>
</organism>
<dbReference type="PANTHER" id="PTHR11276">
    <property type="entry name" value="DNA POLYMERASE TYPE-X FAMILY MEMBER"/>
    <property type="match status" value="1"/>
</dbReference>
<feature type="compositionally biased region" description="Low complexity" evidence="5">
    <location>
        <begin position="29"/>
        <end position="52"/>
    </location>
</feature>
<reference evidence="7 8" key="1">
    <citation type="journal article" date="2004" name="Nature">
        <title>Genome sequence of the ultrasmall unicellular red alga Cyanidioschyzon merolae 10D.</title>
        <authorList>
            <person name="Matsuzaki M."/>
            <person name="Misumi O."/>
            <person name="Shin-i T."/>
            <person name="Maruyama S."/>
            <person name="Takahara M."/>
            <person name="Miyagishima S."/>
            <person name="Mori T."/>
            <person name="Nishida K."/>
            <person name="Yagisawa F."/>
            <person name="Nishida K."/>
            <person name="Yoshida Y."/>
            <person name="Nishimura Y."/>
            <person name="Nakao S."/>
            <person name="Kobayashi T."/>
            <person name="Momoyama Y."/>
            <person name="Higashiyama T."/>
            <person name="Minoda A."/>
            <person name="Sano M."/>
            <person name="Nomoto H."/>
            <person name="Oishi K."/>
            <person name="Hayashi H."/>
            <person name="Ohta F."/>
            <person name="Nishizaka S."/>
            <person name="Haga S."/>
            <person name="Miura S."/>
            <person name="Morishita T."/>
            <person name="Kabeya Y."/>
            <person name="Terasawa K."/>
            <person name="Suzuki Y."/>
            <person name="Ishii Y."/>
            <person name="Asakawa S."/>
            <person name="Takano H."/>
            <person name="Ohta N."/>
            <person name="Kuroiwa H."/>
            <person name="Tanaka K."/>
            <person name="Shimizu N."/>
            <person name="Sugano S."/>
            <person name="Sato N."/>
            <person name="Nozaki H."/>
            <person name="Ogasawara N."/>
            <person name="Kohara Y."/>
            <person name="Kuroiwa T."/>
        </authorList>
    </citation>
    <scope>NUCLEOTIDE SEQUENCE [LARGE SCALE GENOMIC DNA]</scope>
    <source>
        <strain evidence="7 8">10D</strain>
    </source>
</reference>
<feature type="compositionally biased region" description="Low complexity" evidence="5">
    <location>
        <begin position="61"/>
        <end position="79"/>
    </location>
</feature>
<evidence type="ECO:0000256" key="4">
    <source>
        <dbReference type="ARBA" id="ARBA00022705"/>
    </source>
</evidence>
<dbReference type="GO" id="GO:0005634">
    <property type="term" value="C:nucleus"/>
    <property type="evidence" value="ECO:0007669"/>
    <property type="project" value="TreeGrafter"/>
</dbReference>
<dbReference type="GO" id="GO:0003887">
    <property type="term" value="F:DNA-directed DNA polymerase activity"/>
    <property type="evidence" value="ECO:0007669"/>
    <property type="project" value="InterPro"/>
</dbReference>
<dbReference type="Gramene" id="CMQ426CT">
    <property type="protein sequence ID" value="CMQ426CT"/>
    <property type="gene ID" value="CMQ426C"/>
</dbReference>
<dbReference type="PRINTS" id="PR00870">
    <property type="entry name" value="DNAPOLXBETA"/>
</dbReference>
<evidence type="ECO:0000256" key="5">
    <source>
        <dbReference type="SAM" id="MobiDB-lite"/>
    </source>
</evidence>
<feature type="region of interest" description="Disordered" evidence="5">
    <location>
        <begin position="1"/>
        <end position="97"/>
    </location>
</feature>
<dbReference type="Pfam" id="PF14792">
    <property type="entry name" value="DNA_pol_B_palm"/>
    <property type="match status" value="1"/>
</dbReference>
<dbReference type="HOGENOM" id="CLU_386564_0_0_1"/>
<dbReference type="Gene3D" id="3.30.460.10">
    <property type="entry name" value="Beta Polymerase, domain 2"/>
    <property type="match status" value="1"/>
</dbReference>
<dbReference type="InterPro" id="IPR002008">
    <property type="entry name" value="DNA_pol_X_beta-like"/>
</dbReference>
<evidence type="ECO:0000256" key="1">
    <source>
        <dbReference type="ARBA" id="ARBA00022634"/>
    </source>
</evidence>
<dbReference type="Pfam" id="PF14791">
    <property type="entry name" value="DNA_pol_B_thumb"/>
    <property type="match status" value="1"/>
</dbReference>
<dbReference type="SMART" id="SM00483">
    <property type="entry name" value="POLXc"/>
    <property type="match status" value="1"/>
</dbReference>
<evidence type="ECO:0000313" key="8">
    <source>
        <dbReference type="Proteomes" id="UP000007014"/>
    </source>
</evidence>
<dbReference type="InterPro" id="IPR002054">
    <property type="entry name" value="DNA-dir_DNA_pol_X"/>
</dbReference>
<keyword evidence="3" id="KW-0548">Nucleotidyltransferase</keyword>
<reference evidence="7 8" key="2">
    <citation type="journal article" date="2007" name="BMC Biol.">
        <title>A 100%-complete sequence reveals unusually simple genomic features in the hot-spring red alga Cyanidioschyzon merolae.</title>
        <authorList>
            <person name="Nozaki H."/>
            <person name="Takano H."/>
            <person name="Misumi O."/>
            <person name="Terasawa K."/>
            <person name="Matsuzaki M."/>
            <person name="Maruyama S."/>
            <person name="Nishida K."/>
            <person name="Yagisawa F."/>
            <person name="Yoshida Y."/>
            <person name="Fujiwara T."/>
            <person name="Takio S."/>
            <person name="Tamura K."/>
            <person name="Chung S.J."/>
            <person name="Nakamura S."/>
            <person name="Kuroiwa H."/>
            <person name="Tanaka K."/>
            <person name="Sato N."/>
            <person name="Kuroiwa T."/>
        </authorList>
    </citation>
    <scope>NUCLEOTIDE SEQUENCE [LARGE SCALE GENOMIC DNA]</scope>
    <source>
        <strain evidence="7 8">10D</strain>
    </source>
</reference>
<dbReference type="SUPFAM" id="SSF81585">
    <property type="entry name" value="PsbU/PolX domain-like"/>
    <property type="match status" value="1"/>
</dbReference>
<evidence type="ECO:0000256" key="3">
    <source>
        <dbReference type="ARBA" id="ARBA00022695"/>
    </source>
</evidence>
<dbReference type="Gene3D" id="3.30.210.10">
    <property type="entry name" value="DNA polymerase, thumb domain"/>
    <property type="match status" value="1"/>
</dbReference>
<keyword evidence="4" id="KW-0235">DNA replication</keyword>
<name>M1VKY5_CYAM1</name>
<dbReference type="GeneID" id="16996484"/>
<dbReference type="GO" id="GO:0003677">
    <property type="term" value="F:DNA binding"/>
    <property type="evidence" value="ECO:0007669"/>
    <property type="project" value="InterPro"/>
</dbReference>
<dbReference type="PANTHER" id="PTHR11276:SF28">
    <property type="entry name" value="DNA POLYMERASE LAMBDA"/>
    <property type="match status" value="1"/>
</dbReference>
<keyword evidence="1" id="KW-0237">DNA synthesis</keyword>
<keyword evidence="8" id="KW-1185">Reference proteome</keyword>
<evidence type="ECO:0000313" key="7">
    <source>
        <dbReference type="EMBL" id="BAM82263.1"/>
    </source>
</evidence>
<dbReference type="AlphaFoldDB" id="M1VKY5"/>
<evidence type="ECO:0000256" key="2">
    <source>
        <dbReference type="ARBA" id="ARBA00022679"/>
    </source>
</evidence>
<dbReference type="RefSeq" id="XP_005538299.1">
    <property type="nucleotide sequence ID" value="XM_005538242.1"/>
</dbReference>
<dbReference type="Proteomes" id="UP000007014">
    <property type="component" value="Chromosome 17"/>
</dbReference>
<dbReference type="STRING" id="280699.M1VKY5"/>
<feature type="compositionally biased region" description="Low complexity" evidence="5">
    <location>
        <begin position="86"/>
        <end position="96"/>
    </location>
</feature>
<dbReference type="GO" id="GO:0006303">
    <property type="term" value="P:double-strand break repair via nonhomologous end joining"/>
    <property type="evidence" value="ECO:0007669"/>
    <property type="project" value="TreeGrafter"/>
</dbReference>
<evidence type="ECO:0000259" key="6">
    <source>
        <dbReference type="SMART" id="SM00483"/>
    </source>
</evidence>
<dbReference type="eggNOG" id="KOG2534">
    <property type="taxonomic scope" value="Eukaryota"/>
</dbReference>
<gene>
    <name evidence="7" type="ORF">CYME_CMQ426C</name>
</gene>
<sequence length="715" mass="77703">MPRATNRSSSAAESAADNGDTQNSGNLGSGSARAAPRLRGPGRARGAWRGVANASAATSGRVPASRSRVTRSRSGTSASPEATESTDPVATATGAAPPTPVELSAVLASVSANEYNQALAAELLELAEVYESGFASAYEPSLFQQFDERDLRRAQSLRYAAWRVRQLPENCGILVLDEASLAQVLFEGQWIAFAKEPHLPVSQNGVPVHIDVHHAEAAAAAATGLDTEDAPYLKLFQRVPMTRVIFFDVLPAVREFALLWGSGIARGRSPENLLELRTFRDESAAQALTLFHCVWHAKRIRAMQWYHAGCKTLEEVASRCRLTDKRFQLGILYYDDFRLLVPYGEVAAITSIFASASTEIDADLSVIPVGALRRNYQECGDVDLIVTGEPETLHPDGERYGSLKALIKLLRERHFITDEAVSIEVAMQRLQRIRESEAYMAAHMGLLPDERTKPYVRPDWAGIIQAPGYPSGPDGNRHSDSCTDAAYNLPALGGAMVQTASSWAGVDLLSSSLPAAESMAGVTASVSEESTALMATAAKSQSPLPYWWATHLHDDELDTEDEVTWSGVVRLAGKPHRRVDIYVVEKDELPWALICYTGSRAFVNALLRHARQKGLYLSARGVRKLGHALGPGSGGFVALEGPAMHKERSSDAGSRAASTAMDCSDTRVEVDPMERFRNVHSERAAFEALGLRYREPTERESADDLIVAHEIPEVS</sequence>
<dbReference type="InterPro" id="IPR028207">
    <property type="entry name" value="DNA_pol_B_palm_palm"/>
</dbReference>
<proteinExistence type="predicted"/>
<dbReference type="InterPro" id="IPR043519">
    <property type="entry name" value="NT_sf"/>
</dbReference>
<dbReference type="Gene3D" id="1.10.150.20">
    <property type="entry name" value="5' to 3' exonuclease, C-terminal subdomain"/>
    <property type="match status" value="1"/>
</dbReference>
<keyword evidence="2" id="KW-0808">Transferase</keyword>
<dbReference type="EMBL" id="AP006499">
    <property type="protein sequence ID" value="BAM82263.1"/>
    <property type="molecule type" value="Genomic_DNA"/>
</dbReference>
<dbReference type="InterPro" id="IPR029398">
    <property type="entry name" value="PolB_thumb"/>
</dbReference>
<dbReference type="OrthoDB" id="205514at2759"/>
<accession>M1VKY5</accession>
<protein>
    <submittedName>
        <fullName evidence="7">Similar to DNA polymerase lambda</fullName>
    </submittedName>
</protein>
<feature type="domain" description="DNA-directed DNA polymerase X" evidence="6">
    <location>
        <begin position="113"/>
        <end position="700"/>
    </location>
</feature>
<dbReference type="InterPro" id="IPR022312">
    <property type="entry name" value="DNA_pol_X"/>
</dbReference>
<feature type="compositionally biased region" description="Polar residues" evidence="5">
    <location>
        <begin position="1"/>
        <end position="12"/>
    </location>
</feature>
<dbReference type="KEGG" id="cme:CYME_CMQ426C"/>
<dbReference type="SUPFAM" id="SSF81301">
    <property type="entry name" value="Nucleotidyltransferase"/>
    <property type="match status" value="2"/>
</dbReference>
<dbReference type="InterPro" id="IPR037160">
    <property type="entry name" value="DNA_Pol_thumb_sf"/>
</dbReference>